<dbReference type="PANTHER" id="PTHR35786">
    <property type="entry name" value="REDOX-SENSING TRANSCRIPTIONAL REPRESSOR REX"/>
    <property type="match status" value="1"/>
</dbReference>
<protein>
    <recommendedName>
        <fullName evidence="1">Redox-sensing transcriptional repressor Rex</fullName>
    </recommendedName>
</protein>
<feature type="domain" description="CoA-binding" evidence="3">
    <location>
        <begin position="112"/>
        <end position="213"/>
    </location>
</feature>
<dbReference type="InterPro" id="IPR003781">
    <property type="entry name" value="CoA-bd"/>
</dbReference>
<keyword evidence="1" id="KW-0678">Repressor</keyword>
<comment type="subunit">
    <text evidence="1">Homodimer.</text>
</comment>
<dbReference type="NCBIfam" id="NF003993">
    <property type="entry name" value="PRK05472.2-2"/>
    <property type="match status" value="1"/>
</dbReference>
<comment type="function">
    <text evidence="1">Modulates transcription in response to changes in cellular NADH/NAD(+) redox state.</text>
</comment>
<dbReference type="SMART" id="SM00881">
    <property type="entry name" value="CoA_binding"/>
    <property type="match status" value="1"/>
</dbReference>
<comment type="caution">
    <text evidence="4">The sequence shown here is derived from an EMBL/GenBank/DDBJ whole genome shotgun (WGS) entry which is preliminary data.</text>
</comment>
<dbReference type="NCBIfam" id="NF003996">
    <property type="entry name" value="PRK05472.2-5"/>
    <property type="match status" value="1"/>
</dbReference>
<dbReference type="NCBIfam" id="NF003989">
    <property type="entry name" value="PRK05472.1-3"/>
    <property type="match status" value="1"/>
</dbReference>
<evidence type="ECO:0000259" key="3">
    <source>
        <dbReference type="SMART" id="SM00881"/>
    </source>
</evidence>
<name>A0ABS6U7H4_9PSEU</name>
<dbReference type="InterPro" id="IPR022876">
    <property type="entry name" value="Tscrpt_rep_Rex"/>
</dbReference>
<proteinExistence type="inferred from homology"/>
<organism evidence="4 5">
    <name type="scientific">Pseudonocardia oceani</name>
    <dbReference type="NCBI Taxonomy" id="2792013"/>
    <lineage>
        <taxon>Bacteria</taxon>
        <taxon>Bacillati</taxon>
        <taxon>Actinomycetota</taxon>
        <taxon>Actinomycetes</taxon>
        <taxon>Pseudonocardiales</taxon>
        <taxon>Pseudonocardiaceae</taxon>
        <taxon>Pseudonocardia</taxon>
    </lineage>
</organism>
<evidence type="ECO:0000313" key="4">
    <source>
        <dbReference type="EMBL" id="MBW0128168.1"/>
    </source>
</evidence>
<feature type="region of interest" description="Disordered" evidence="2">
    <location>
        <begin position="1"/>
        <end position="37"/>
    </location>
</feature>
<sequence length="288" mass="29690">MIRSAGPDEQSTRNSPEEHPPVTVPPQADSDGGAGSRTIPEASVARLALYLRMLGELAEQGTETVSSDELAAVTGVNPAKLRKDLSYIGSYGIRGVGYEVRALLHQLERVLGLNHRQAVALVGVGNLGHALAGYNGFGGRGFPVAALFDVDPDLVGIHINGIVVEHVSAIPEVCAAQGVTIGMIATPGPAAQGVCDLLVGSGVRCILNFAPVVLQVPDEVEVRKVDLAVELQVLAFHVARRHVAGHASASNGSAANGTGGNGRTRNGHASGVRTFPLVDGTTTSEGRA</sequence>
<dbReference type="Pfam" id="PF02629">
    <property type="entry name" value="CoA_binding"/>
    <property type="match status" value="1"/>
</dbReference>
<feature type="binding site" evidence="1">
    <location>
        <begin position="123"/>
        <end position="128"/>
    </location>
    <ligand>
        <name>NAD(+)</name>
        <dbReference type="ChEBI" id="CHEBI:57540"/>
    </ligand>
</feature>
<keyword evidence="1" id="KW-0963">Cytoplasm</keyword>
<comment type="similarity">
    <text evidence="1">Belongs to the transcriptional regulatory Rex family.</text>
</comment>
<keyword evidence="5" id="KW-1185">Reference proteome</keyword>
<dbReference type="InterPro" id="IPR009718">
    <property type="entry name" value="Rex_DNA-bd_C_dom"/>
</dbReference>
<gene>
    <name evidence="1" type="primary">rex</name>
    <name evidence="4" type="ORF">I4I82_10765</name>
</gene>
<reference evidence="4 5" key="1">
    <citation type="submission" date="2020-11" db="EMBL/GenBank/DDBJ databases">
        <title>Pseudonocardia abyssalis sp. nov. and Pseudonocardia oceani sp. nov., description and phylogenomic analysis of two novel actinomycetes isolated from the deep Southern Ocean.</title>
        <authorList>
            <person name="Parra J."/>
        </authorList>
    </citation>
    <scope>NUCLEOTIDE SEQUENCE [LARGE SCALE GENOMIC DNA]</scope>
    <source>
        <strain evidence="5">KRD185</strain>
    </source>
</reference>
<dbReference type="NCBIfam" id="NF003995">
    <property type="entry name" value="PRK05472.2-4"/>
    <property type="match status" value="1"/>
</dbReference>
<dbReference type="EMBL" id="JADQDF010000001">
    <property type="protein sequence ID" value="MBW0128168.1"/>
    <property type="molecule type" value="Genomic_DNA"/>
</dbReference>
<evidence type="ECO:0000256" key="2">
    <source>
        <dbReference type="SAM" id="MobiDB-lite"/>
    </source>
</evidence>
<dbReference type="HAMAP" id="MF_01131">
    <property type="entry name" value="Rex"/>
    <property type="match status" value="1"/>
</dbReference>
<evidence type="ECO:0000256" key="1">
    <source>
        <dbReference type="HAMAP-Rule" id="MF_01131"/>
    </source>
</evidence>
<dbReference type="NCBIfam" id="NF003994">
    <property type="entry name" value="PRK05472.2-3"/>
    <property type="match status" value="1"/>
</dbReference>
<keyword evidence="1" id="KW-0804">Transcription</keyword>
<feature type="region of interest" description="Disordered" evidence="2">
    <location>
        <begin position="247"/>
        <end position="288"/>
    </location>
</feature>
<keyword evidence="1" id="KW-0805">Transcription regulation</keyword>
<dbReference type="NCBIfam" id="NF003992">
    <property type="entry name" value="PRK05472.2-1"/>
    <property type="match status" value="1"/>
</dbReference>
<dbReference type="PANTHER" id="PTHR35786:SF1">
    <property type="entry name" value="REDOX-SENSING TRANSCRIPTIONAL REPRESSOR REX 1"/>
    <property type="match status" value="1"/>
</dbReference>
<feature type="compositionally biased region" description="Low complexity" evidence="2">
    <location>
        <begin position="247"/>
        <end position="256"/>
    </location>
</feature>
<comment type="subcellular location">
    <subcellularLocation>
        <location evidence="1">Cytoplasm</location>
    </subcellularLocation>
</comment>
<dbReference type="Pfam" id="PF06971">
    <property type="entry name" value="Put_DNA-bind_N"/>
    <property type="match status" value="1"/>
</dbReference>
<dbReference type="Proteomes" id="UP000694300">
    <property type="component" value="Unassembled WGS sequence"/>
</dbReference>
<keyword evidence="1" id="KW-0520">NAD</keyword>
<feature type="DNA-binding region" description="H-T-H motif" evidence="1">
    <location>
        <begin position="49"/>
        <end position="88"/>
    </location>
</feature>
<accession>A0ABS6U7H4</accession>
<dbReference type="InterPro" id="IPR058236">
    <property type="entry name" value="Rex_actinobacterial-type"/>
</dbReference>
<evidence type="ECO:0000313" key="5">
    <source>
        <dbReference type="Proteomes" id="UP000694300"/>
    </source>
</evidence>
<keyword evidence="1" id="KW-0238">DNA-binding</keyword>